<dbReference type="SUPFAM" id="SSF52799">
    <property type="entry name" value="(Phosphotyrosine protein) phosphatases II"/>
    <property type="match status" value="1"/>
</dbReference>
<dbReference type="Gene3D" id="3.90.190.10">
    <property type="entry name" value="Protein tyrosine phosphatase superfamily"/>
    <property type="match status" value="1"/>
</dbReference>
<dbReference type="AlphaFoldDB" id="A0A940PFI1"/>
<dbReference type="InterPro" id="IPR026893">
    <property type="entry name" value="Tyr/Ser_Pase_IphP-type"/>
</dbReference>
<evidence type="ECO:0000313" key="3">
    <source>
        <dbReference type="EMBL" id="MBP1043023.1"/>
    </source>
</evidence>
<dbReference type="Proteomes" id="UP000674938">
    <property type="component" value="Unassembled WGS sequence"/>
</dbReference>
<gene>
    <name evidence="3" type="ORF">I6N95_18570</name>
</gene>
<dbReference type="InterPro" id="IPR029021">
    <property type="entry name" value="Prot-tyrosine_phosphatase-like"/>
</dbReference>
<protein>
    <submittedName>
        <fullName evidence="3">Tyrosine-protein phosphatase</fullName>
    </submittedName>
</protein>
<dbReference type="PANTHER" id="PTHR31126">
    <property type="entry name" value="TYROSINE-PROTEIN PHOSPHATASE"/>
    <property type="match status" value="1"/>
</dbReference>
<dbReference type="PROSITE" id="PS50056">
    <property type="entry name" value="TYR_PHOSPHATASE_2"/>
    <property type="match status" value="1"/>
</dbReference>
<reference evidence="3" key="1">
    <citation type="submission" date="2020-12" db="EMBL/GenBank/DDBJ databases">
        <title>Vagococcus allomyrinae sp. nov. and Enterococcus lavae sp. nov., isolated from the larvae of Allomyrina dichotoma.</title>
        <authorList>
            <person name="Lee S.D."/>
        </authorList>
    </citation>
    <scope>NUCLEOTIDE SEQUENCE</scope>
    <source>
        <strain evidence="3">BWB3-3</strain>
    </source>
</reference>
<dbReference type="InterPro" id="IPR000387">
    <property type="entry name" value="Tyr_Pase_dom"/>
</dbReference>
<dbReference type="PANTHER" id="PTHR31126:SF1">
    <property type="entry name" value="TYROSINE SPECIFIC PROTEIN PHOSPHATASES DOMAIN-CONTAINING PROTEIN"/>
    <property type="match status" value="1"/>
</dbReference>
<name>A0A940PFI1_9ENTE</name>
<comment type="caution">
    <text evidence="3">The sequence shown here is derived from an EMBL/GenBank/DDBJ whole genome shotgun (WGS) entry which is preliminary data.</text>
</comment>
<evidence type="ECO:0000256" key="1">
    <source>
        <dbReference type="ARBA" id="ARBA00009580"/>
    </source>
</evidence>
<sequence>MSSQPFTIQRINQQFTITKSQKNGLSYELFVGNQPTLSTENKQFLATFSDQAITFPDPDSSQRLYFYLRSETTHYLIAERKVMVQLNNLRDLGGYLTDNGQITRYGLLFRSDDLFPLPPEDCRYLEAMAIRSIIDYRSLAERNSRPNKKIATAQEYICSPNASMAELASASMETDKERIDQLLKIAESPDAQAYFEKGRAGMAEEMARFVEDPLGIAAFKGLLTLVKNPDNAPLIQHCRGGKDRTGYGTALILILLGVPTRTIFEDYLLTIEMNRERNHKRMQEYQQYTDHPMVLKALADAMSTQESYLQASFDAMTRLSGTPLDYICHYLGISEAEIIRMRQAYCYSPER</sequence>
<evidence type="ECO:0000259" key="2">
    <source>
        <dbReference type="PROSITE" id="PS50056"/>
    </source>
</evidence>
<dbReference type="EMBL" id="JAEEGA010000013">
    <property type="protein sequence ID" value="MBP1043023.1"/>
    <property type="molecule type" value="Genomic_DNA"/>
</dbReference>
<dbReference type="GO" id="GO:0004721">
    <property type="term" value="F:phosphoprotein phosphatase activity"/>
    <property type="evidence" value="ECO:0007669"/>
    <property type="project" value="InterPro"/>
</dbReference>
<organism evidence="3 4">
    <name type="scientific">Vagococcus allomyrinae</name>
    <dbReference type="NCBI Taxonomy" id="2794353"/>
    <lineage>
        <taxon>Bacteria</taxon>
        <taxon>Bacillati</taxon>
        <taxon>Bacillota</taxon>
        <taxon>Bacilli</taxon>
        <taxon>Lactobacillales</taxon>
        <taxon>Enterococcaceae</taxon>
        <taxon>Vagococcus</taxon>
    </lineage>
</organism>
<dbReference type="Pfam" id="PF13350">
    <property type="entry name" value="Y_phosphatase3"/>
    <property type="match status" value="1"/>
</dbReference>
<comment type="similarity">
    <text evidence="1">Belongs to the protein-tyrosine phosphatase family.</text>
</comment>
<dbReference type="RefSeq" id="WP_209530834.1">
    <property type="nucleotide sequence ID" value="NZ_JAEEGA010000013.1"/>
</dbReference>
<evidence type="ECO:0000313" key="4">
    <source>
        <dbReference type="Proteomes" id="UP000674938"/>
    </source>
</evidence>
<proteinExistence type="inferred from homology"/>
<feature type="domain" description="Tyrosine specific protein phosphatases" evidence="2">
    <location>
        <begin position="220"/>
        <end position="289"/>
    </location>
</feature>
<accession>A0A940PFI1</accession>
<keyword evidence="4" id="KW-1185">Reference proteome</keyword>